<feature type="region of interest" description="Disordered" evidence="1">
    <location>
        <begin position="311"/>
        <end position="331"/>
    </location>
</feature>
<feature type="compositionally biased region" description="Polar residues" evidence="1">
    <location>
        <begin position="312"/>
        <end position="325"/>
    </location>
</feature>
<evidence type="ECO:0000313" key="3">
    <source>
        <dbReference type="Proteomes" id="UP000521943"/>
    </source>
</evidence>
<feature type="region of interest" description="Disordered" evidence="1">
    <location>
        <begin position="1"/>
        <end position="31"/>
    </location>
</feature>
<dbReference type="Proteomes" id="UP000521943">
    <property type="component" value="Unassembled WGS sequence"/>
</dbReference>
<dbReference type="EMBL" id="JACGCI010000065">
    <property type="protein sequence ID" value="KAF6749171.1"/>
    <property type="molecule type" value="Genomic_DNA"/>
</dbReference>
<feature type="compositionally biased region" description="Polar residues" evidence="1">
    <location>
        <begin position="1"/>
        <end position="13"/>
    </location>
</feature>
<protein>
    <submittedName>
        <fullName evidence="2">Uncharacterized protein</fullName>
    </submittedName>
</protein>
<reference evidence="2 3" key="1">
    <citation type="submission" date="2020-07" db="EMBL/GenBank/DDBJ databases">
        <title>Comparative genomics of pyrophilous fungi reveals a link between fire events and developmental genes.</title>
        <authorList>
            <consortium name="DOE Joint Genome Institute"/>
            <person name="Steindorff A.S."/>
            <person name="Carver A."/>
            <person name="Calhoun S."/>
            <person name="Stillman K."/>
            <person name="Liu H."/>
            <person name="Lipzen A."/>
            <person name="Pangilinan J."/>
            <person name="Labutti K."/>
            <person name="Bruns T.D."/>
            <person name="Grigoriev I.V."/>
        </authorList>
    </citation>
    <scope>NUCLEOTIDE SEQUENCE [LARGE SCALE GENOMIC DNA]</scope>
    <source>
        <strain evidence="2 3">CBS 144469</strain>
    </source>
</reference>
<sequence length="458" mass="49529">MDSFTTISFTSKAPATDIPADNEDTGSGQGSGGYCVVFSRDVPTDEEDTGSGQGSGSWAIVYKRRLLAVQPNPSSVKSLEIDPLPSEIIEHNSTDDFIRTTHHFRSHPFAATQGIGTQVQRRQNQCRSWAGSATRTADAVERGAPTSRSITAAHPSRPDLRQVNQDRLGWLLLAMLQGPRYLEETVCIAPFRGSSSCTQDTDGAQITEGCERGGSPDDPRRPPSSGSRLGALQWLSFCEKHQSHLVQTPKTIHADLQDPAAAYPALSMQDDVDGQSKTQDIAIHTYGRVTVKAKLGALANDAGIDVMKRNAENSPSSRRQPSKSVHLSPFRAGRKSTTQVIVTIQTARLRGLDAHGRSRPKRNEGLQAKLSATLNTRAGKGVLVEKRRAGSSSLCVYVWRVVDTLIRAGAGRRPHQVPNADIISPDPLHVGRLATMAKAAVPKADSISPDPLYVGRRR</sequence>
<keyword evidence="3" id="KW-1185">Reference proteome</keyword>
<name>A0A8H6HMI6_9AGAR</name>
<proteinExistence type="predicted"/>
<evidence type="ECO:0000313" key="2">
    <source>
        <dbReference type="EMBL" id="KAF6749171.1"/>
    </source>
</evidence>
<gene>
    <name evidence="2" type="ORF">DFP72DRAFT_1143116</name>
</gene>
<comment type="caution">
    <text evidence="2">The sequence shown here is derived from an EMBL/GenBank/DDBJ whole genome shotgun (WGS) entry which is preliminary data.</text>
</comment>
<feature type="region of interest" description="Disordered" evidence="1">
    <location>
        <begin position="196"/>
        <end position="227"/>
    </location>
</feature>
<feature type="compositionally biased region" description="Basic and acidic residues" evidence="1">
    <location>
        <begin position="209"/>
        <end position="221"/>
    </location>
</feature>
<feature type="region of interest" description="Disordered" evidence="1">
    <location>
        <begin position="129"/>
        <end position="157"/>
    </location>
</feature>
<organism evidence="2 3">
    <name type="scientific">Ephemerocybe angulata</name>
    <dbReference type="NCBI Taxonomy" id="980116"/>
    <lineage>
        <taxon>Eukaryota</taxon>
        <taxon>Fungi</taxon>
        <taxon>Dikarya</taxon>
        <taxon>Basidiomycota</taxon>
        <taxon>Agaricomycotina</taxon>
        <taxon>Agaricomycetes</taxon>
        <taxon>Agaricomycetidae</taxon>
        <taxon>Agaricales</taxon>
        <taxon>Agaricineae</taxon>
        <taxon>Psathyrellaceae</taxon>
        <taxon>Ephemerocybe</taxon>
    </lineage>
</organism>
<accession>A0A8H6HMI6</accession>
<evidence type="ECO:0000256" key="1">
    <source>
        <dbReference type="SAM" id="MobiDB-lite"/>
    </source>
</evidence>
<dbReference type="AlphaFoldDB" id="A0A8H6HMI6"/>